<comment type="pathway">
    <text evidence="1">Amino-acid biosynthesis; L-asparagine biosynthesis; L-asparagine from L-aspartate (L-Gln route): step 1/1.</text>
</comment>
<dbReference type="GO" id="GO:0005829">
    <property type="term" value="C:cytosol"/>
    <property type="evidence" value="ECO:0007669"/>
    <property type="project" value="TreeGrafter"/>
</dbReference>
<dbReference type="InterPro" id="IPR014729">
    <property type="entry name" value="Rossmann-like_a/b/a_fold"/>
</dbReference>
<dbReference type="OrthoDB" id="8932734at2"/>
<evidence type="ECO:0000256" key="1">
    <source>
        <dbReference type="ARBA" id="ARBA00005187"/>
    </source>
</evidence>
<dbReference type="PANTHER" id="PTHR43284">
    <property type="entry name" value="ASPARAGINE SYNTHETASE (GLUTAMINE-HYDROLYZING)"/>
    <property type="match status" value="1"/>
</dbReference>
<dbReference type="SUPFAM" id="SSF56235">
    <property type="entry name" value="N-terminal nucleophile aminohydrolases (Ntn hydrolases)"/>
    <property type="match status" value="1"/>
</dbReference>
<dbReference type="AlphaFoldDB" id="A0A103E5A8"/>
<keyword evidence="6" id="KW-1185">Reference proteome</keyword>
<dbReference type="PANTHER" id="PTHR43284:SF1">
    <property type="entry name" value="ASPARAGINE SYNTHETASE"/>
    <property type="match status" value="1"/>
</dbReference>
<dbReference type="InterPro" id="IPR001962">
    <property type="entry name" value="Asn_synthase"/>
</dbReference>
<comment type="catalytic activity">
    <reaction evidence="3">
        <text>L-aspartate + L-glutamine + ATP + H2O = L-asparagine + L-glutamate + AMP + diphosphate + H(+)</text>
        <dbReference type="Rhea" id="RHEA:12228"/>
        <dbReference type="ChEBI" id="CHEBI:15377"/>
        <dbReference type="ChEBI" id="CHEBI:15378"/>
        <dbReference type="ChEBI" id="CHEBI:29985"/>
        <dbReference type="ChEBI" id="CHEBI:29991"/>
        <dbReference type="ChEBI" id="CHEBI:30616"/>
        <dbReference type="ChEBI" id="CHEBI:33019"/>
        <dbReference type="ChEBI" id="CHEBI:58048"/>
        <dbReference type="ChEBI" id="CHEBI:58359"/>
        <dbReference type="ChEBI" id="CHEBI:456215"/>
        <dbReference type="EC" id="6.3.5.4"/>
    </reaction>
</comment>
<organism evidence="5 6">
    <name type="scientific">Burkholderia singularis</name>
    <dbReference type="NCBI Taxonomy" id="1503053"/>
    <lineage>
        <taxon>Bacteria</taxon>
        <taxon>Pseudomonadati</taxon>
        <taxon>Pseudomonadota</taxon>
        <taxon>Betaproteobacteria</taxon>
        <taxon>Burkholderiales</taxon>
        <taxon>Burkholderiaceae</taxon>
        <taxon>Burkholderia</taxon>
        <taxon>pseudomallei group</taxon>
    </lineage>
</organism>
<comment type="caution">
    <text evidence="5">The sequence shown here is derived from an EMBL/GenBank/DDBJ whole genome shotgun (WGS) entry which is preliminary data.</text>
</comment>
<feature type="domain" description="Asparagine synthetase" evidence="4">
    <location>
        <begin position="221"/>
        <end position="341"/>
    </location>
</feature>
<dbReference type="InterPro" id="IPR029055">
    <property type="entry name" value="Ntn_hydrolases_N"/>
</dbReference>
<evidence type="ECO:0000313" key="6">
    <source>
        <dbReference type="Proteomes" id="UP000062788"/>
    </source>
</evidence>
<evidence type="ECO:0000256" key="3">
    <source>
        <dbReference type="ARBA" id="ARBA00048741"/>
    </source>
</evidence>
<dbReference type="Proteomes" id="UP000062788">
    <property type="component" value="Unassembled WGS sequence"/>
</dbReference>
<sequence length="578" mass="62986">MAYAVLQPSMRQEPASQLAHERVWATEAGCVAVFATTDSARGQAVTFGEDARAAWVANGRLFAHGDGARAAAADVVRAALIDYEDVSRRYWGDYSLIIYDKRSDDFLVLMDPCGQCPVFYHQAADGAMHVGDTISELITLAGLPQEPDAHYLSQYAAYGCGEPTQTGWQGISLLPPGFAMRWKRGRPPELRRAWSPWNWHRRRASRDFIDVLTMVQRSMLDGESKIFLELSGGIDSTSLAVGLKRTELHRRTVAVTHFDPARASSNEVSIARAVAEHCGIEHQTYPLLARLPFTPFERPPAVPRPGTRLCFLAHDAGFAQSGLADGGGVMLNGHGGDSLYLAPPPFSAFIDAVTGLRAARVAGALRDLAIQYRLPIWTVLAQAWRETAKFFGEPAVQPAMTSVVPSGVKPPTIGLYHDVLRHASLRLKPGRRYQIAILGASLEDGLVHIGAGSRRPVMPFLSQPVIEHALRSPIEDMFSADHSRLPVRRSVFAASGLPNLWRTDKGDIMHSALAGIKAYHAHVRETCAGGWCAARGLVDPDGMAKLIKRAALGYPVGMVEITRIYSIEMFVRGLAGSA</sequence>
<proteinExistence type="predicted"/>
<name>A0A103E5A8_9BURK</name>
<evidence type="ECO:0000256" key="2">
    <source>
        <dbReference type="ARBA" id="ARBA00012737"/>
    </source>
</evidence>
<accession>A0A103E5A8</accession>
<evidence type="ECO:0000259" key="4">
    <source>
        <dbReference type="Pfam" id="PF00733"/>
    </source>
</evidence>
<dbReference type="GO" id="GO:0006529">
    <property type="term" value="P:asparagine biosynthetic process"/>
    <property type="evidence" value="ECO:0007669"/>
    <property type="project" value="InterPro"/>
</dbReference>
<reference evidence="5 6" key="1">
    <citation type="submission" date="2015-11" db="EMBL/GenBank/DDBJ databases">
        <title>Expanding the genomic diversity of Burkholderia species for the development of highly accurate diagnostics.</title>
        <authorList>
            <person name="Sahl J."/>
            <person name="Keim P."/>
            <person name="Wagner D."/>
        </authorList>
    </citation>
    <scope>NUCLEOTIDE SEQUENCE [LARGE SCALE GENOMIC DNA]</scope>
    <source>
        <strain evidence="5 6">TSV85</strain>
    </source>
</reference>
<dbReference type="RefSeq" id="WP_082711775.1">
    <property type="nucleotide sequence ID" value="NZ_LOWA01000018.1"/>
</dbReference>
<gene>
    <name evidence="5" type="ORF">WS67_07540</name>
</gene>
<dbReference type="Gene3D" id="3.60.20.10">
    <property type="entry name" value="Glutamine Phosphoribosylpyrophosphate, subunit 1, domain 1"/>
    <property type="match status" value="1"/>
</dbReference>
<dbReference type="GO" id="GO:0004066">
    <property type="term" value="F:asparagine synthase (glutamine-hydrolyzing) activity"/>
    <property type="evidence" value="ECO:0007669"/>
    <property type="project" value="UniProtKB-EC"/>
</dbReference>
<dbReference type="SUPFAM" id="SSF52402">
    <property type="entry name" value="Adenine nucleotide alpha hydrolases-like"/>
    <property type="match status" value="1"/>
</dbReference>
<dbReference type="InterPro" id="IPR051786">
    <property type="entry name" value="ASN_synthetase/amidase"/>
</dbReference>
<dbReference type="Pfam" id="PF00733">
    <property type="entry name" value="Asn_synthase"/>
    <property type="match status" value="1"/>
</dbReference>
<protein>
    <recommendedName>
        <fullName evidence="2">asparagine synthase (glutamine-hydrolyzing)</fullName>
        <ecNumber evidence="2">6.3.5.4</ecNumber>
    </recommendedName>
</protein>
<dbReference type="EC" id="6.3.5.4" evidence="2"/>
<evidence type="ECO:0000313" key="5">
    <source>
        <dbReference type="EMBL" id="KVE28578.1"/>
    </source>
</evidence>
<dbReference type="Gene3D" id="3.40.50.620">
    <property type="entry name" value="HUPs"/>
    <property type="match status" value="1"/>
</dbReference>
<dbReference type="EMBL" id="LOWA01000018">
    <property type="protein sequence ID" value="KVE28578.1"/>
    <property type="molecule type" value="Genomic_DNA"/>
</dbReference>